<gene>
    <name evidence="1" type="ORF">E2C01_054792</name>
</gene>
<keyword evidence="2" id="KW-1185">Reference proteome</keyword>
<sequence>MGLEELEGTDRDWNSLEENLKSLGSNWKGLKKTGREQEKIEIEPERNWKRTGRKLEEGEKNWKITGKDCKVAGNYLEES</sequence>
<accession>A0A5B7GT56</accession>
<dbReference type="AlphaFoldDB" id="A0A5B7GT56"/>
<evidence type="ECO:0000313" key="1">
    <source>
        <dbReference type="EMBL" id="MPC60736.1"/>
    </source>
</evidence>
<dbReference type="SUPFAM" id="SSF57997">
    <property type="entry name" value="Tropomyosin"/>
    <property type="match status" value="1"/>
</dbReference>
<comment type="caution">
    <text evidence="1">The sequence shown here is derived from an EMBL/GenBank/DDBJ whole genome shotgun (WGS) entry which is preliminary data.</text>
</comment>
<protein>
    <submittedName>
        <fullName evidence="1">Uncharacterized protein</fullName>
    </submittedName>
</protein>
<dbReference type="EMBL" id="VSRR010017841">
    <property type="protein sequence ID" value="MPC60736.1"/>
    <property type="molecule type" value="Genomic_DNA"/>
</dbReference>
<proteinExistence type="predicted"/>
<evidence type="ECO:0000313" key="2">
    <source>
        <dbReference type="Proteomes" id="UP000324222"/>
    </source>
</evidence>
<reference evidence="1 2" key="1">
    <citation type="submission" date="2019-05" db="EMBL/GenBank/DDBJ databases">
        <title>Another draft genome of Portunus trituberculatus and its Hox gene families provides insights of decapod evolution.</title>
        <authorList>
            <person name="Jeong J.-H."/>
            <person name="Song I."/>
            <person name="Kim S."/>
            <person name="Choi T."/>
            <person name="Kim D."/>
            <person name="Ryu S."/>
            <person name="Kim W."/>
        </authorList>
    </citation>
    <scope>NUCLEOTIDE SEQUENCE [LARGE SCALE GENOMIC DNA]</scope>
    <source>
        <tissue evidence="1">Muscle</tissue>
    </source>
</reference>
<organism evidence="1 2">
    <name type="scientific">Portunus trituberculatus</name>
    <name type="common">Swimming crab</name>
    <name type="synonym">Neptunus trituberculatus</name>
    <dbReference type="NCBI Taxonomy" id="210409"/>
    <lineage>
        <taxon>Eukaryota</taxon>
        <taxon>Metazoa</taxon>
        <taxon>Ecdysozoa</taxon>
        <taxon>Arthropoda</taxon>
        <taxon>Crustacea</taxon>
        <taxon>Multicrustacea</taxon>
        <taxon>Malacostraca</taxon>
        <taxon>Eumalacostraca</taxon>
        <taxon>Eucarida</taxon>
        <taxon>Decapoda</taxon>
        <taxon>Pleocyemata</taxon>
        <taxon>Brachyura</taxon>
        <taxon>Eubrachyura</taxon>
        <taxon>Portunoidea</taxon>
        <taxon>Portunidae</taxon>
        <taxon>Portuninae</taxon>
        <taxon>Portunus</taxon>
    </lineage>
</organism>
<name>A0A5B7GT56_PORTR</name>
<dbReference type="Proteomes" id="UP000324222">
    <property type="component" value="Unassembled WGS sequence"/>
</dbReference>